<keyword evidence="3" id="KW-1185">Reference proteome</keyword>
<evidence type="ECO:0000313" key="2">
    <source>
        <dbReference type="EMBL" id="ELA45952.1"/>
    </source>
</evidence>
<dbReference type="Proteomes" id="UP000011081">
    <property type="component" value="Unassembled WGS sequence"/>
</dbReference>
<gene>
    <name evidence="2" type="ORF">VCUG_02560</name>
</gene>
<dbReference type="AlphaFoldDB" id="L2GRG0"/>
<keyword evidence="1" id="KW-0732">Signal</keyword>
<proteinExistence type="predicted"/>
<feature type="signal peptide" evidence="1">
    <location>
        <begin position="1"/>
        <end position="15"/>
    </location>
</feature>
<dbReference type="HOGENOM" id="CLU_1587751_0_0_1"/>
<name>L2GRG0_VAVCU</name>
<dbReference type="InParanoid" id="L2GRG0"/>
<accession>L2GRG0</accession>
<protein>
    <submittedName>
        <fullName evidence="2">Uncharacterized protein</fullName>
    </submittedName>
</protein>
<evidence type="ECO:0000256" key="1">
    <source>
        <dbReference type="SAM" id="SignalP"/>
    </source>
</evidence>
<organism evidence="2 3">
    <name type="scientific">Vavraia culicis (isolate floridensis)</name>
    <name type="common">Microsporidian parasite</name>
    <dbReference type="NCBI Taxonomy" id="948595"/>
    <lineage>
        <taxon>Eukaryota</taxon>
        <taxon>Fungi</taxon>
        <taxon>Fungi incertae sedis</taxon>
        <taxon>Microsporidia</taxon>
        <taxon>Pleistophoridae</taxon>
        <taxon>Vavraia</taxon>
    </lineage>
</organism>
<dbReference type="GeneID" id="19880421"/>
<sequence length="168" mass="18388">MYIFIALLHLANTTAVSYNSTHRNYLAQTKGCVGKDSANPLQNSLPNLSFASMPARNGAEHAVEDGSETARTKAWLIPGQENMKNMFCGSSSSSASPIVGSYHEPLPNWFNKHCHHGSCGFEREKQSSTESLYSSPKNGSYVSPSSTPEPYHPIIFEMDMFESCSSNS</sequence>
<feature type="chain" id="PRO_5012113263" evidence="1">
    <location>
        <begin position="16"/>
        <end position="168"/>
    </location>
</feature>
<dbReference type="RefSeq" id="XP_008075567.1">
    <property type="nucleotide sequence ID" value="XM_008077376.1"/>
</dbReference>
<evidence type="ECO:0000313" key="3">
    <source>
        <dbReference type="Proteomes" id="UP000011081"/>
    </source>
</evidence>
<dbReference type="VEuPathDB" id="MicrosporidiaDB:VCUG_02560"/>
<dbReference type="EMBL" id="GL877478">
    <property type="protein sequence ID" value="ELA45952.1"/>
    <property type="molecule type" value="Genomic_DNA"/>
</dbReference>
<reference evidence="3" key="1">
    <citation type="submission" date="2011-03" db="EMBL/GenBank/DDBJ databases">
        <title>The genome sequence of Vavraia culicis strain floridensis.</title>
        <authorList>
            <consortium name="The Broad Institute Genome Sequencing Platform"/>
            <person name="Cuomo C."/>
            <person name="Becnel J."/>
            <person name="Sanscrainte N."/>
            <person name="Young S.K."/>
            <person name="Zeng Q."/>
            <person name="Gargeya S."/>
            <person name="Fitzgerald M."/>
            <person name="Haas B."/>
            <person name="Abouelleil A."/>
            <person name="Alvarado L."/>
            <person name="Arachchi H.M."/>
            <person name="Berlin A."/>
            <person name="Chapman S.B."/>
            <person name="Gearin G."/>
            <person name="Goldberg J."/>
            <person name="Griggs A."/>
            <person name="Gujja S."/>
            <person name="Hansen M."/>
            <person name="Heiman D."/>
            <person name="Howarth C."/>
            <person name="Larimer J."/>
            <person name="Lui A."/>
            <person name="MacDonald P.J.P."/>
            <person name="McCowen C."/>
            <person name="Montmayeur A."/>
            <person name="Murphy C."/>
            <person name="Neiman D."/>
            <person name="Pearson M."/>
            <person name="Priest M."/>
            <person name="Roberts A."/>
            <person name="Saif S."/>
            <person name="Shea T."/>
            <person name="Sisk P."/>
            <person name="Stolte C."/>
            <person name="Sykes S."/>
            <person name="Wortman J."/>
            <person name="Nusbaum C."/>
            <person name="Birren B."/>
        </authorList>
    </citation>
    <scope>NUCLEOTIDE SEQUENCE [LARGE SCALE GENOMIC DNA]</scope>
    <source>
        <strain evidence="3">floridensis</strain>
    </source>
</reference>